<dbReference type="Pfam" id="PF13649">
    <property type="entry name" value="Methyltransf_25"/>
    <property type="match status" value="1"/>
</dbReference>
<dbReference type="Gene3D" id="3.40.50.150">
    <property type="entry name" value="Vaccinia Virus protein VP39"/>
    <property type="match status" value="1"/>
</dbReference>
<dbReference type="PANTHER" id="PTHR43861">
    <property type="entry name" value="TRANS-ACONITATE 2-METHYLTRANSFERASE-RELATED"/>
    <property type="match status" value="1"/>
</dbReference>
<feature type="transmembrane region" description="Helical" evidence="2">
    <location>
        <begin position="16"/>
        <end position="34"/>
    </location>
</feature>
<dbReference type="GO" id="GO:0016740">
    <property type="term" value="F:transferase activity"/>
    <property type="evidence" value="ECO:0007669"/>
    <property type="project" value="UniProtKB-KW"/>
</dbReference>
<evidence type="ECO:0000256" key="1">
    <source>
        <dbReference type="ARBA" id="ARBA00022679"/>
    </source>
</evidence>
<accession>A0A6C0EJL8</accession>
<feature type="domain" description="Methyltransferase" evidence="3">
    <location>
        <begin position="97"/>
        <end position="187"/>
    </location>
</feature>
<keyword evidence="2" id="KW-0472">Membrane</keyword>
<organism evidence="4">
    <name type="scientific">viral metagenome</name>
    <dbReference type="NCBI Taxonomy" id="1070528"/>
    <lineage>
        <taxon>unclassified sequences</taxon>
        <taxon>metagenomes</taxon>
        <taxon>organismal metagenomes</taxon>
    </lineage>
</organism>
<dbReference type="EMBL" id="MN738859">
    <property type="protein sequence ID" value="QHT28489.1"/>
    <property type="molecule type" value="Genomic_DNA"/>
</dbReference>
<evidence type="ECO:0000256" key="2">
    <source>
        <dbReference type="SAM" id="Phobius"/>
    </source>
</evidence>
<reference evidence="4" key="1">
    <citation type="journal article" date="2020" name="Nature">
        <title>Giant virus diversity and host interactions through global metagenomics.</title>
        <authorList>
            <person name="Schulz F."/>
            <person name="Roux S."/>
            <person name="Paez-Espino D."/>
            <person name="Jungbluth S."/>
            <person name="Walsh D.A."/>
            <person name="Denef V.J."/>
            <person name="McMahon K.D."/>
            <person name="Konstantinidis K.T."/>
            <person name="Eloe-Fadrosh E.A."/>
            <person name="Kyrpides N.C."/>
            <person name="Woyke T."/>
        </authorList>
    </citation>
    <scope>NUCLEOTIDE SEQUENCE</scope>
    <source>
        <strain evidence="4">GVMAG-M-3300001348-25</strain>
    </source>
</reference>
<keyword evidence="2" id="KW-0812">Transmembrane</keyword>
<protein>
    <recommendedName>
        <fullName evidence="3">Methyltransferase domain-containing protein</fullName>
    </recommendedName>
</protein>
<dbReference type="CDD" id="cd02440">
    <property type="entry name" value="AdoMet_MTases"/>
    <property type="match status" value="1"/>
</dbReference>
<dbReference type="InterPro" id="IPR029063">
    <property type="entry name" value="SAM-dependent_MTases_sf"/>
</dbReference>
<dbReference type="InterPro" id="IPR041698">
    <property type="entry name" value="Methyltransf_25"/>
</dbReference>
<dbReference type="AlphaFoldDB" id="A0A6C0EJL8"/>
<sequence>MNFLDNLHKQIMNGSYWKRILFTLVIILVVIYYTKSMTPKQEGFVQLTKFEKFNSPYKIYDDFYADVYDEIYHSDLLCEHSFEKIKEIAKPTKTSRVLDVGSGTGCMMNEFTKDGIQIQGIENSQAMLNKAKEKNKLFKIKKDDVLNTMTYNNEEFTHIMCLYFTLYYLGDKHIFFQNAFNWLEPGGTLIIHLVNRDNFDPIVPAGNPLLFVSPQRYAKKRITNSVIKFKDFQYKSNFHADALEDKAYFNEEFRDDSTGKVRKHEHVLYMPSQKAILGIAKDVGFVLKKKYDMVELQYEYQYLYFLQKPYD</sequence>
<keyword evidence="2" id="KW-1133">Transmembrane helix</keyword>
<dbReference type="SUPFAM" id="SSF53335">
    <property type="entry name" value="S-adenosyl-L-methionine-dependent methyltransferases"/>
    <property type="match status" value="1"/>
</dbReference>
<keyword evidence="1" id="KW-0808">Transferase</keyword>
<name>A0A6C0EJL8_9ZZZZ</name>
<evidence type="ECO:0000313" key="4">
    <source>
        <dbReference type="EMBL" id="QHT28489.1"/>
    </source>
</evidence>
<evidence type="ECO:0000259" key="3">
    <source>
        <dbReference type="Pfam" id="PF13649"/>
    </source>
</evidence>
<proteinExistence type="predicted"/>